<name>A0ABR2KBE7_9EUKA</name>
<feature type="compositionally biased region" description="Acidic residues" evidence="1">
    <location>
        <begin position="100"/>
        <end position="117"/>
    </location>
</feature>
<accession>A0ABR2KBE7</accession>
<reference evidence="2 3" key="1">
    <citation type="submission" date="2024-04" db="EMBL/GenBank/DDBJ databases">
        <title>Tritrichomonas musculus Genome.</title>
        <authorList>
            <person name="Alves-Ferreira E."/>
            <person name="Grigg M."/>
            <person name="Lorenzi H."/>
            <person name="Galac M."/>
        </authorList>
    </citation>
    <scope>NUCLEOTIDE SEQUENCE [LARGE SCALE GENOMIC DNA]</scope>
    <source>
        <strain evidence="2 3">EAF2021</strain>
    </source>
</reference>
<evidence type="ECO:0000313" key="2">
    <source>
        <dbReference type="EMBL" id="KAK8888443.1"/>
    </source>
</evidence>
<gene>
    <name evidence="2" type="ORF">M9Y10_039520</name>
</gene>
<evidence type="ECO:0000256" key="1">
    <source>
        <dbReference type="SAM" id="MobiDB-lite"/>
    </source>
</evidence>
<sequence length="239" mass="27741">MSVVKLKALQKSKDKSTDDQEWDDLTILIEFIASNFPTQLFSVSDFFNSWKSAKKSKPPLAVIEKKLDELVKVGKLVKIKTSENQDYPDNSKKKPRTKNDDDDDDYDVTHGDDDDDIEDKEIGNNGFFELYNYDYTYKYKYIPDVTAEKENSITTTFGKIKTELKKNPSSITDLANVLQIHHQKIRVIIDVLLCLKIIVIAANNNKKLIWNDIQEKRIRSLKMTYPKVVELHDKMKNDE</sequence>
<protein>
    <submittedName>
        <fullName evidence="2">Uncharacterized protein</fullName>
    </submittedName>
</protein>
<proteinExistence type="predicted"/>
<organism evidence="2 3">
    <name type="scientific">Tritrichomonas musculus</name>
    <dbReference type="NCBI Taxonomy" id="1915356"/>
    <lineage>
        <taxon>Eukaryota</taxon>
        <taxon>Metamonada</taxon>
        <taxon>Parabasalia</taxon>
        <taxon>Tritrichomonadida</taxon>
        <taxon>Tritrichomonadidae</taxon>
        <taxon>Tritrichomonas</taxon>
    </lineage>
</organism>
<evidence type="ECO:0000313" key="3">
    <source>
        <dbReference type="Proteomes" id="UP001470230"/>
    </source>
</evidence>
<keyword evidence="3" id="KW-1185">Reference proteome</keyword>
<dbReference type="EMBL" id="JAPFFF010000006">
    <property type="protein sequence ID" value="KAK8888443.1"/>
    <property type="molecule type" value="Genomic_DNA"/>
</dbReference>
<feature type="region of interest" description="Disordered" evidence="1">
    <location>
        <begin position="84"/>
        <end position="117"/>
    </location>
</feature>
<dbReference type="Proteomes" id="UP001470230">
    <property type="component" value="Unassembled WGS sequence"/>
</dbReference>
<comment type="caution">
    <text evidence="2">The sequence shown here is derived from an EMBL/GenBank/DDBJ whole genome shotgun (WGS) entry which is preliminary data.</text>
</comment>